<dbReference type="InterPro" id="IPR013429">
    <property type="entry name" value="Regulatory_FmdB_Zinc_ribbon"/>
</dbReference>
<evidence type="ECO:0000256" key="1">
    <source>
        <dbReference type="SAM" id="MobiDB-lite"/>
    </source>
</evidence>
<sequence length="109" mass="12116">MPTYDFRCPKCSHHFEAVLPFGSKTRPLCPQCRHTKTEKLIAPPAIHFKGTGFFKTDSQKVRPSATSLPSGERPSEGKEEKKKEKTKGTEPAKKELTGEGTATKKKEEA</sequence>
<dbReference type="Proteomes" id="UP000069135">
    <property type="component" value="Chromosome"/>
</dbReference>
<dbReference type="NCBIfam" id="TIGR02605">
    <property type="entry name" value="CxxC_CxxC_SSSS"/>
    <property type="match status" value="1"/>
</dbReference>
<gene>
    <name evidence="3" type="ORF">PeribacterD1_0757</name>
</gene>
<feature type="domain" description="Putative regulatory protein FmdB zinc ribbon" evidence="2">
    <location>
        <begin position="1"/>
        <end position="42"/>
    </location>
</feature>
<accession>A0A0S1SU31</accession>
<dbReference type="PANTHER" id="PTHR34404:SF2">
    <property type="entry name" value="CONSERVED SERINE RICH PROTEIN"/>
    <property type="match status" value="1"/>
</dbReference>
<dbReference type="KEGG" id="prf:PeribacterA2_0755"/>
<name>A0A0S1SU31_9BACT</name>
<evidence type="ECO:0000259" key="2">
    <source>
        <dbReference type="SMART" id="SM00834"/>
    </source>
</evidence>
<accession>A0A0S1SI05</accession>
<dbReference type="PATRIC" id="fig|1735161.3.peg.736"/>
<organism evidence="3 4">
    <name type="scientific">Candidatus Peribacter riflensis</name>
    <dbReference type="NCBI Taxonomy" id="1735162"/>
    <lineage>
        <taxon>Bacteria</taxon>
        <taxon>Candidatus Peregrinibacteriota</taxon>
        <taxon>Candidatus Peribacteria</taxon>
        <taxon>Candidatus Peribacterales</taxon>
        <taxon>Candidatus Peribacteraceae</taxon>
        <taxon>Candidatus Peribacter</taxon>
    </lineage>
</organism>
<accession>A0A0S1SLR0</accession>
<proteinExistence type="predicted"/>
<dbReference type="Pfam" id="PF09723">
    <property type="entry name" value="Zn_ribbon_8"/>
    <property type="match status" value="1"/>
</dbReference>
<feature type="compositionally biased region" description="Basic and acidic residues" evidence="1">
    <location>
        <begin position="73"/>
        <end position="109"/>
    </location>
</feature>
<dbReference type="STRING" id="1735162.PeribacterB2_0757"/>
<reference evidence="4" key="1">
    <citation type="submission" date="2015-10" db="EMBL/GenBank/DDBJ databases">
        <title>Analysis of five complete genome sequences for members of the class Peribacteria in the recently recognized Peregrinibacteria bacterial phylum.</title>
        <authorList>
            <person name="Anantharaman K."/>
            <person name="Brown C.T."/>
            <person name="Burstein D."/>
            <person name="Castelle C.J."/>
            <person name="Probst A.J."/>
            <person name="Thomas B.C."/>
            <person name="Williams K.H."/>
            <person name="Banfield J.F."/>
        </authorList>
    </citation>
    <scope>NUCLEOTIDE SEQUENCE [LARGE SCALE GENOMIC DNA]</scope>
</reference>
<dbReference type="EMBL" id="CP013065">
    <property type="protein sequence ID" value="ALM13428.1"/>
    <property type="molecule type" value="Genomic_DNA"/>
</dbReference>
<reference evidence="3 4" key="2">
    <citation type="journal article" date="2016" name="PeerJ">
        <title>Analysis of five complete genome sequences for members of the class Peribacteria in the recently recognized Peregrinibacteria bacterial phylum.</title>
        <authorList>
            <person name="Anantharaman K."/>
            <person name="Brown C.T."/>
            <person name="Burstein D."/>
            <person name="Castelle C.J."/>
            <person name="Probst A.J."/>
            <person name="Thomas B.C."/>
            <person name="Williams K.H."/>
            <person name="Banfield J.F."/>
        </authorList>
    </citation>
    <scope>NUCLEOTIDE SEQUENCE [LARGE SCALE GENOMIC DNA]</scope>
    <source>
        <strain evidence="3">RIFOXYD1_FULL_PER-ii_59_16</strain>
    </source>
</reference>
<evidence type="ECO:0000313" key="4">
    <source>
        <dbReference type="Proteomes" id="UP000069135"/>
    </source>
</evidence>
<protein>
    <recommendedName>
        <fullName evidence="2">Putative regulatory protein FmdB zinc ribbon domain-containing protein</fullName>
    </recommendedName>
</protein>
<evidence type="ECO:0000313" key="3">
    <source>
        <dbReference type="EMBL" id="ALM13428.1"/>
    </source>
</evidence>
<dbReference type="SMART" id="SM00834">
    <property type="entry name" value="CxxC_CXXC_SSSS"/>
    <property type="match status" value="1"/>
</dbReference>
<feature type="region of interest" description="Disordered" evidence="1">
    <location>
        <begin position="51"/>
        <end position="109"/>
    </location>
</feature>
<accession>A0A0S1SPB0</accession>
<dbReference type="PANTHER" id="PTHR34404">
    <property type="entry name" value="REGULATORY PROTEIN, FMDB FAMILY"/>
    <property type="match status" value="1"/>
</dbReference>
<dbReference type="AlphaFoldDB" id="A0A0S1SU31"/>
<accession>A0A0S1SVP6</accession>